<protein>
    <recommendedName>
        <fullName evidence="8">Abasic site processing protein</fullName>
        <ecNumber evidence="8">3.4.-.-</ecNumber>
    </recommendedName>
</protein>
<keyword evidence="12" id="KW-1185">Reference proteome</keyword>
<proteinExistence type="inferred from homology"/>
<evidence type="ECO:0000256" key="6">
    <source>
        <dbReference type="ARBA" id="ARBA00023125"/>
    </source>
</evidence>
<name>A0A4P8HQ26_9BURK</name>
<dbReference type="GO" id="GO:0016829">
    <property type="term" value="F:lyase activity"/>
    <property type="evidence" value="ECO:0007669"/>
    <property type="project" value="UniProtKB-KW"/>
</dbReference>
<dbReference type="Pfam" id="PF02586">
    <property type="entry name" value="SRAP"/>
    <property type="match status" value="1"/>
</dbReference>
<dbReference type="AlphaFoldDB" id="A0A4P8HQ26"/>
<evidence type="ECO:0000313" key="12">
    <source>
        <dbReference type="Proteomes" id="UP000298763"/>
    </source>
</evidence>
<dbReference type="PANTHER" id="PTHR13604:SF0">
    <property type="entry name" value="ABASIC SITE PROCESSING PROTEIN HMCES"/>
    <property type="match status" value="1"/>
</dbReference>
<dbReference type="GO" id="GO:0008233">
    <property type="term" value="F:peptidase activity"/>
    <property type="evidence" value="ECO:0007669"/>
    <property type="project" value="UniProtKB-KW"/>
</dbReference>
<keyword evidence="5" id="KW-0190">Covalent protein-DNA linkage</keyword>
<evidence type="ECO:0000256" key="9">
    <source>
        <dbReference type="SAM" id="MobiDB-lite"/>
    </source>
</evidence>
<dbReference type="SUPFAM" id="SSF143081">
    <property type="entry name" value="BB1717-like"/>
    <property type="match status" value="1"/>
</dbReference>
<dbReference type="EC" id="3.4.-.-" evidence="8"/>
<dbReference type="GO" id="GO:0006508">
    <property type="term" value="P:proteolysis"/>
    <property type="evidence" value="ECO:0007669"/>
    <property type="project" value="UniProtKB-KW"/>
</dbReference>
<reference evidence="10 13" key="2">
    <citation type="submission" date="2020-08" db="EMBL/GenBank/DDBJ databases">
        <title>Genomic Encyclopedia of Type Strains, Phase III (KMG-III): the genomes of soil and plant-associated and newly described type strains.</title>
        <authorList>
            <person name="Whitman W."/>
        </authorList>
    </citation>
    <scope>NUCLEOTIDE SEQUENCE [LARGE SCALE GENOMIC DNA]</scope>
    <source>
        <strain evidence="10 13">CECT 7753</strain>
    </source>
</reference>
<dbReference type="Proteomes" id="UP000298763">
    <property type="component" value="Chromosome"/>
</dbReference>
<sequence length="247" mass="27330">MCGRFDQNDIARRYVAAFGWADAVYDSAARPTFNAAPGTYRPVLHLVDGKLHVDDMYWGYRASWAADKLPVCVNARIEKITNNYWGRLLKSGRAIVPANGWYEWTGAKGKRQPWHIHRRDREPLFMLALANFGPLRDDNPDHKAECGFVLVTADAEGGMVDVHDRRPVVLSAADAATWLDPDLPREQAEMLARQMALGPDAFEWYPVSTDVNYAGRDGAHLVEPIGEPISEPATEPVAASSAGKGQA</sequence>
<dbReference type="GO" id="GO:0106300">
    <property type="term" value="P:protein-DNA covalent cross-linking repair"/>
    <property type="evidence" value="ECO:0007669"/>
    <property type="project" value="InterPro"/>
</dbReference>
<reference evidence="11 12" key="1">
    <citation type="submission" date="2019-05" db="EMBL/GenBank/DDBJ databases">
        <title>Draft Genome Sequences of Six Type Strains of the Genus Massilia.</title>
        <authorList>
            <person name="Miess H."/>
            <person name="Frediansyhah A."/>
            <person name="Gross H."/>
        </authorList>
    </citation>
    <scope>NUCLEOTIDE SEQUENCE [LARGE SCALE GENOMIC DNA]</scope>
    <source>
        <strain evidence="11 12">DSMZ 26121</strain>
    </source>
</reference>
<dbReference type="InterPro" id="IPR003738">
    <property type="entry name" value="SRAP"/>
</dbReference>
<keyword evidence="2 8" id="KW-0645">Protease</keyword>
<gene>
    <name evidence="11" type="ORF">FCL38_09625</name>
    <name evidence="10" type="ORF">FHS02_002323</name>
</gene>
<evidence type="ECO:0000313" key="13">
    <source>
        <dbReference type="Proteomes" id="UP000584325"/>
    </source>
</evidence>
<dbReference type="InterPro" id="IPR036590">
    <property type="entry name" value="SRAP-like"/>
</dbReference>
<dbReference type="Gene3D" id="3.90.1680.10">
    <property type="entry name" value="SOS response associated peptidase-like"/>
    <property type="match status" value="1"/>
</dbReference>
<keyword evidence="6" id="KW-0238">DNA-binding</keyword>
<keyword evidence="3" id="KW-0227">DNA damage</keyword>
<dbReference type="GO" id="GO:0003697">
    <property type="term" value="F:single-stranded DNA binding"/>
    <property type="evidence" value="ECO:0007669"/>
    <property type="project" value="InterPro"/>
</dbReference>
<evidence type="ECO:0000313" key="11">
    <source>
        <dbReference type="EMBL" id="QCP10662.1"/>
    </source>
</evidence>
<dbReference type="RefSeq" id="WP_137313541.1">
    <property type="nucleotide sequence ID" value="NZ_CP040017.1"/>
</dbReference>
<accession>A0A4P8HQ26</accession>
<evidence type="ECO:0000256" key="1">
    <source>
        <dbReference type="ARBA" id="ARBA00008136"/>
    </source>
</evidence>
<dbReference type="OrthoDB" id="6192129at2"/>
<keyword evidence="4 8" id="KW-0378">Hydrolase</keyword>
<evidence type="ECO:0000256" key="4">
    <source>
        <dbReference type="ARBA" id="ARBA00022801"/>
    </source>
</evidence>
<comment type="similarity">
    <text evidence="1 8">Belongs to the SOS response-associated peptidase family.</text>
</comment>
<dbReference type="EMBL" id="CP040017">
    <property type="protein sequence ID" value="QCP10662.1"/>
    <property type="molecule type" value="Genomic_DNA"/>
</dbReference>
<evidence type="ECO:0000256" key="5">
    <source>
        <dbReference type="ARBA" id="ARBA00023124"/>
    </source>
</evidence>
<dbReference type="Proteomes" id="UP000584325">
    <property type="component" value="Unassembled WGS sequence"/>
</dbReference>
<dbReference type="PANTHER" id="PTHR13604">
    <property type="entry name" value="DC12-RELATED"/>
    <property type="match status" value="1"/>
</dbReference>
<feature type="region of interest" description="Disordered" evidence="9">
    <location>
        <begin position="226"/>
        <end position="247"/>
    </location>
</feature>
<evidence type="ECO:0000256" key="2">
    <source>
        <dbReference type="ARBA" id="ARBA00022670"/>
    </source>
</evidence>
<evidence type="ECO:0000256" key="3">
    <source>
        <dbReference type="ARBA" id="ARBA00022763"/>
    </source>
</evidence>
<evidence type="ECO:0000256" key="7">
    <source>
        <dbReference type="ARBA" id="ARBA00023239"/>
    </source>
</evidence>
<evidence type="ECO:0000256" key="8">
    <source>
        <dbReference type="RuleBase" id="RU364100"/>
    </source>
</evidence>
<evidence type="ECO:0000313" key="10">
    <source>
        <dbReference type="EMBL" id="MBB3221516.1"/>
    </source>
</evidence>
<keyword evidence="7" id="KW-0456">Lyase</keyword>
<organism evidence="10 13">
    <name type="scientific">Pseudoduganella umbonata</name>
    <dbReference type="NCBI Taxonomy" id="864828"/>
    <lineage>
        <taxon>Bacteria</taxon>
        <taxon>Pseudomonadati</taxon>
        <taxon>Pseudomonadota</taxon>
        <taxon>Betaproteobacteria</taxon>
        <taxon>Burkholderiales</taxon>
        <taxon>Oxalobacteraceae</taxon>
        <taxon>Telluria group</taxon>
        <taxon>Pseudoduganella</taxon>
    </lineage>
</organism>
<dbReference type="EMBL" id="JACHXS010000003">
    <property type="protein sequence ID" value="MBB3221516.1"/>
    <property type="molecule type" value="Genomic_DNA"/>
</dbReference>